<dbReference type="EMBL" id="CP023068">
    <property type="protein sequence ID" value="ASY65815.1"/>
    <property type="molecule type" value="Genomic_DNA"/>
</dbReference>
<evidence type="ECO:0000256" key="1">
    <source>
        <dbReference type="SAM" id="Phobius"/>
    </source>
</evidence>
<keyword evidence="3" id="KW-1185">Reference proteome</keyword>
<keyword evidence="1" id="KW-0472">Membrane</keyword>
<sequence length="98" mass="10845">MFAPRFFVSMLGALVAFAVATYYLTGSFVSTLVQTLICAVLIQVGYFVGVLFLVWKEAGERRKLSPTKQAATVEAATEEKQSAKISLRRVGRPRHFNS</sequence>
<geneLocation type="plasmid" evidence="3">
    <name>psj05684b</name>
</geneLocation>
<evidence type="ECO:0000313" key="2">
    <source>
        <dbReference type="EMBL" id="ASY65815.1"/>
    </source>
</evidence>
<accession>A0A249PJC6</accession>
<dbReference type="InterPro" id="IPR024239">
    <property type="entry name" value="SyrA"/>
</dbReference>
<keyword evidence="1" id="KW-0812">Transmembrane</keyword>
<dbReference type="Pfam" id="PF11089">
    <property type="entry name" value="SyrA"/>
    <property type="match status" value="1"/>
</dbReference>
<feature type="transmembrane region" description="Helical" evidence="1">
    <location>
        <begin position="7"/>
        <end position="25"/>
    </location>
</feature>
<dbReference type="Proteomes" id="UP000217211">
    <property type="component" value="Plasmid pSJ05684b"/>
</dbReference>
<dbReference type="RefSeq" id="WP_034857031.1">
    <property type="nucleotide sequence ID" value="NZ_AJQT01000079.1"/>
</dbReference>
<name>A0A249PJC6_9HYPH</name>
<dbReference type="OrthoDB" id="9802759at2"/>
<keyword evidence="1" id="KW-1133">Transmembrane helix</keyword>
<dbReference type="KEGG" id="esj:SJ05684_b48330"/>
<dbReference type="AlphaFoldDB" id="A0A249PJC6"/>
<proteinExistence type="predicted"/>
<keyword evidence="2" id="KW-0614">Plasmid</keyword>
<feature type="transmembrane region" description="Helical" evidence="1">
    <location>
        <begin position="31"/>
        <end position="55"/>
    </location>
</feature>
<evidence type="ECO:0000313" key="3">
    <source>
        <dbReference type="Proteomes" id="UP000217211"/>
    </source>
</evidence>
<dbReference type="eggNOG" id="ENOG502ZTHQ">
    <property type="taxonomic scope" value="Bacteria"/>
</dbReference>
<organism evidence="2 3">
    <name type="scientific">Sinorhizobium sojae CCBAU 05684</name>
    <dbReference type="NCBI Taxonomy" id="716928"/>
    <lineage>
        <taxon>Bacteria</taxon>
        <taxon>Pseudomonadati</taxon>
        <taxon>Pseudomonadota</taxon>
        <taxon>Alphaproteobacteria</taxon>
        <taxon>Hyphomicrobiales</taxon>
        <taxon>Rhizobiaceae</taxon>
        <taxon>Sinorhizobium/Ensifer group</taxon>
        <taxon>Sinorhizobium</taxon>
    </lineage>
</organism>
<reference evidence="2 3" key="1">
    <citation type="submission" date="2017-08" db="EMBL/GenBank/DDBJ databases">
        <title>Multipartite genome sequences of Sinorhizobium species nodulating soybeans.</title>
        <authorList>
            <person name="Tian C.F."/>
        </authorList>
    </citation>
    <scope>NUCLEOTIDE SEQUENCE [LARGE SCALE GENOMIC DNA]</scope>
    <source>
        <strain evidence="2 3">CCBAU 05684</strain>
        <plasmid evidence="3">psj05684b</plasmid>
    </source>
</reference>
<protein>
    <submittedName>
        <fullName evidence="2">Uncharacterized protein</fullName>
    </submittedName>
</protein>
<gene>
    <name evidence="2" type="ORF">SJ05684_b48330</name>
</gene>